<gene>
    <name evidence="2" type="ORF">PXEA_LOCUS13187</name>
</gene>
<sequence length="88" mass="9683">MARANGQSQHRVGSHSSPTLRALANDRPTPRRSILVTGCRPGERCSASNEPGCAPDARWRVYGEPNLSVWPRTWICRLVGWPVMAGES</sequence>
<accession>A0A3S5AGD9</accession>
<protein>
    <submittedName>
        <fullName evidence="2">Uncharacterized protein</fullName>
    </submittedName>
</protein>
<organism evidence="2 3">
    <name type="scientific">Protopolystoma xenopodis</name>
    <dbReference type="NCBI Taxonomy" id="117903"/>
    <lineage>
        <taxon>Eukaryota</taxon>
        <taxon>Metazoa</taxon>
        <taxon>Spiralia</taxon>
        <taxon>Lophotrochozoa</taxon>
        <taxon>Platyhelminthes</taxon>
        <taxon>Monogenea</taxon>
        <taxon>Polyopisthocotylea</taxon>
        <taxon>Polystomatidea</taxon>
        <taxon>Polystomatidae</taxon>
        <taxon>Protopolystoma</taxon>
    </lineage>
</organism>
<dbReference type="Proteomes" id="UP000784294">
    <property type="component" value="Unassembled WGS sequence"/>
</dbReference>
<evidence type="ECO:0000313" key="2">
    <source>
        <dbReference type="EMBL" id="VEL19747.1"/>
    </source>
</evidence>
<name>A0A3S5AGD9_9PLAT</name>
<comment type="caution">
    <text evidence="2">The sequence shown here is derived from an EMBL/GenBank/DDBJ whole genome shotgun (WGS) entry which is preliminary data.</text>
</comment>
<dbReference type="EMBL" id="CAAALY010043054">
    <property type="protein sequence ID" value="VEL19747.1"/>
    <property type="molecule type" value="Genomic_DNA"/>
</dbReference>
<reference evidence="2" key="1">
    <citation type="submission" date="2018-11" db="EMBL/GenBank/DDBJ databases">
        <authorList>
            <consortium name="Pathogen Informatics"/>
        </authorList>
    </citation>
    <scope>NUCLEOTIDE SEQUENCE</scope>
</reference>
<proteinExistence type="predicted"/>
<evidence type="ECO:0000313" key="3">
    <source>
        <dbReference type="Proteomes" id="UP000784294"/>
    </source>
</evidence>
<feature type="region of interest" description="Disordered" evidence="1">
    <location>
        <begin position="1"/>
        <end position="33"/>
    </location>
</feature>
<dbReference type="AlphaFoldDB" id="A0A3S5AGD9"/>
<keyword evidence="3" id="KW-1185">Reference proteome</keyword>
<evidence type="ECO:0000256" key="1">
    <source>
        <dbReference type="SAM" id="MobiDB-lite"/>
    </source>
</evidence>
<feature type="compositionally biased region" description="Polar residues" evidence="1">
    <location>
        <begin position="1"/>
        <end position="19"/>
    </location>
</feature>